<protein>
    <submittedName>
        <fullName evidence="2">DUF4252 domain-containing protein</fullName>
    </submittedName>
</protein>
<accession>A0A3N0ESF1</accession>
<gene>
    <name evidence="2" type="ORF">ED312_05895</name>
</gene>
<dbReference type="AlphaFoldDB" id="A0A3N0ESF1"/>
<evidence type="ECO:0000313" key="2">
    <source>
        <dbReference type="EMBL" id="RNL90704.1"/>
    </source>
</evidence>
<feature type="signal peptide" evidence="1">
    <location>
        <begin position="1"/>
        <end position="37"/>
    </location>
</feature>
<evidence type="ECO:0000313" key="3">
    <source>
        <dbReference type="Proteomes" id="UP000267469"/>
    </source>
</evidence>
<dbReference type="Proteomes" id="UP000267469">
    <property type="component" value="Unassembled WGS sequence"/>
</dbReference>
<name>A0A3N0ESF1_SINP1</name>
<comment type="caution">
    <text evidence="2">The sequence shown here is derived from an EMBL/GenBank/DDBJ whole genome shotgun (WGS) entry which is preliminary data.</text>
</comment>
<evidence type="ECO:0000256" key="1">
    <source>
        <dbReference type="SAM" id="SignalP"/>
    </source>
</evidence>
<feature type="chain" id="PRO_5018165607" evidence="1">
    <location>
        <begin position="38"/>
        <end position="196"/>
    </location>
</feature>
<reference evidence="2 3" key="1">
    <citation type="submission" date="2018-10" db="EMBL/GenBank/DDBJ databases">
        <title>Sinomicrobium pectinilyticum sp. nov., a pectinase-producing bacterium isolated from alkaline and saline soil, and emended description of the genus Sinomicrobium.</title>
        <authorList>
            <person name="Cheng B."/>
            <person name="Li C."/>
            <person name="Lai Q."/>
            <person name="Du M."/>
            <person name="Shao Z."/>
            <person name="Xu P."/>
            <person name="Yang C."/>
        </authorList>
    </citation>
    <scope>NUCLEOTIDE SEQUENCE [LARGE SCALE GENOMIC DNA]</scope>
    <source>
        <strain evidence="2 3">5DNS001</strain>
    </source>
</reference>
<dbReference type="Pfam" id="PF14060">
    <property type="entry name" value="DUF4252"/>
    <property type="match status" value="1"/>
</dbReference>
<sequence>MENKTGCNQNNIPMKRRNNLWTGAFLALFLAVMSACGDGQSLQQYYVDSAEKEGFISLDIPSSMLNISNADLTEEQKEAYRSVKKLNVLALPVTTENREVFETEKAKVNAILAEGGFQELFRMSDKNRRAVLKYLGDDKSIDEVVFFGADPDRGFALVRILGKGMNPEKMMEFVKLIEKSDIDEGQLGDLKKLLGE</sequence>
<proteinExistence type="predicted"/>
<keyword evidence="1" id="KW-0732">Signal</keyword>
<dbReference type="EMBL" id="RJTM01000029">
    <property type="protein sequence ID" value="RNL90704.1"/>
    <property type="molecule type" value="Genomic_DNA"/>
</dbReference>
<organism evidence="2 3">
    <name type="scientific">Sinomicrobium pectinilyticum</name>
    <dbReference type="NCBI Taxonomy" id="1084421"/>
    <lineage>
        <taxon>Bacteria</taxon>
        <taxon>Pseudomonadati</taxon>
        <taxon>Bacteroidota</taxon>
        <taxon>Flavobacteriia</taxon>
        <taxon>Flavobacteriales</taxon>
        <taxon>Flavobacteriaceae</taxon>
        <taxon>Sinomicrobium</taxon>
    </lineage>
</organism>
<dbReference type="OrthoDB" id="1143555at2"/>
<keyword evidence="3" id="KW-1185">Reference proteome</keyword>
<dbReference type="InterPro" id="IPR025348">
    <property type="entry name" value="DUF4252"/>
</dbReference>